<keyword evidence="3" id="KW-1185">Reference proteome</keyword>
<organism evidence="2 3">
    <name type="scientific">Tahibacter aquaticus</name>
    <dbReference type="NCBI Taxonomy" id="520092"/>
    <lineage>
        <taxon>Bacteria</taxon>
        <taxon>Pseudomonadati</taxon>
        <taxon>Pseudomonadota</taxon>
        <taxon>Gammaproteobacteria</taxon>
        <taxon>Lysobacterales</taxon>
        <taxon>Rhodanobacteraceae</taxon>
        <taxon>Tahibacter</taxon>
    </lineage>
</organism>
<reference evidence="2 3" key="1">
    <citation type="submission" date="2019-03" db="EMBL/GenBank/DDBJ databases">
        <title>Genomic Encyclopedia of Type Strains, Phase IV (KMG-IV): sequencing the most valuable type-strain genomes for metagenomic binning, comparative biology and taxonomic classification.</title>
        <authorList>
            <person name="Goeker M."/>
        </authorList>
    </citation>
    <scope>NUCLEOTIDE SEQUENCE [LARGE SCALE GENOMIC DNA]</scope>
    <source>
        <strain evidence="2 3">DSM 21667</strain>
    </source>
</reference>
<dbReference type="SUPFAM" id="SSF51182">
    <property type="entry name" value="RmlC-like cupins"/>
    <property type="match status" value="1"/>
</dbReference>
<dbReference type="Pfam" id="PF05523">
    <property type="entry name" value="FdtA"/>
    <property type="match status" value="1"/>
</dbReference>
<name>A0A4R6YTX4_9GAMM</name>
<accession>A0A4R6YTX4</accession>
<evidence type="ECO:0000259" key="1">
    <source>
        <dbReference type="Pfam" id="PF05523"/>
    </source>
</evidence>
<evidence type="ECO:0000313" key="2">
    <source>
        <dbReference type="EMBL" id="TDR41695.1"/>
    </source>
</evidence>
<protein>
    <submittedName>
        <fullName evidence="2">WxcM-like protein</fullName>
    </submittedName>
</protein>
<dbReference type="InterPro" id="IPR011051">
    <property type="entry name" value="RmlC_Cupin_sf"/>
</dbReference>
<dbReference type="Proteomes" id="UP000295293">
    <property type="component" value="Unassembled WGS sequence"/>
</dbReference>
<comment type="caution">
    <text evidence="2">The sequence shown here is derived from an EMBL/GenBank/DDBJ whole genome shotgun (WGS) entry which is preliminary data.</text>
</comment>
<gene>
    <name evidence="2" type="ORF">DFR29_110178</name>
</gene>
<sequence>MPPITWGIQYKYSSDAVLLVFASHHYEADDYVRDYVRFVALKKAAT</sequence>
<feature type="domain" description="Sugar 3,4-ketoisomerase QdtA cupin" evidence="1">
    <location>
        <begin position="2"/>
        <end position="42"/>
    </location>
</feature>
<dbReference type="InterPro" id="IPR008894">
    <property type="entry name" value="QdtA_cupin_dom"/>
</dbReference>
<evidence type="ECO:0000313" key="3">
    <source>
        <dbReference type="Proteomes" id="UP000295293"/>
    </source>
</evidence>
<dbReference type="AlphaFoldDB" id="A0A4R6YTX4"/>
<dbReference type="InterPro" id="IPR014710">
    <property type="entry name" value="RmlC-like_jellyroll"/>
</dbReference>
<dbReference type="Gene3D" id="2.60.120.10">
    <property type="entry name" value="Jelly Rolls"/>
    <property type="match status" value="1"/>
</dbReference>
<dbReference type="EMBL" id="SNZH01000010">
    <property type="protein sequence ID" value="TDR41695.1"/>
    <property type="molecule type" value="Genomic_DNA"/>
</dbReference>
<proteinExistence type="predicted"/>